<evidence type="ECO:0000256" key="1">
    <source>
        <dbReference type="SAM" id="MobiDB-lite"/>
    </source>
</evidence>
<accession>A0A6J4UNL2</accession>
<feature type="region of interest" description="Disordered" evidence="1">
    <location>
        <begin position="1"/>
        <end position="37"/>
    </location>
</feature>
<name>A0A6J4UNL2_9BACT</name>
<organism evidence="2">
    <name type="scientific">uncultured Thermomicrobiales bacterium</name>
    <dbReference type="NCBI Taxonomy" id="1645740"/>
    <lineage>
        <taxon>Bacteria</taxon>
        <taxon>Pseudomonadati</taxon>
        <taxon>Thermomicrobiota</taxon>
        <taxon>Thermomicrobia</taxon>
        <taxon>Thermomicrobiales</taxon>
        <taxon>environmental samples</taxon>
    </lineage>
</organism>
<feature type="non-terminal residue" evidence="2">
    <location>
        <position position="93"/>
    </location>
</feature>
<dbReference type="AlphaFoldDB" id="A0A6J4UNL2"/>
<evidence type="ECO:0000313" key="2">
    <source>
        <dbReference type="EMBL" id="CAA9552510.1"/>
    </source>
</evidence>
<feature type="compositionally biased region" description="Low complexity" evidence="1">
    <location>
        <begin position="72"/>
        <end position="85"/>
    </location>
</feature>
<feature type="non-terminal residue" evidence="2">
    <location>
        <position position="1"/>
    </location>
</feature>
<dbReference type="EMBL" id="CADCWJ010000227">
    <property type="protein sequence ID" value="CAA9552510.1"/>
    <property type="molecule type" value="Genomic_DNA"/>
</dbReference>
<gene>
    <name evidence="2" type="ORF">AVDCRST_MAG87-974</name>
</gene>
<feature type="compositionally biased region" description="Basic residues" evidence="1">
    <location>
        <begin position="60"/>
        <end position="71"/>
    </location>
</feature>
<proteinExistence type="predicted"/>
<feature type="region of interest" description="Disordered" evidence="1">
    <location>
        <begin position="60"/>
        <end position="93"/>
    </location>
</feature>
<reference evidence="2" key="1">
    <citation type="submission" date="2020-02" db="EMBL/GenBank/DDBJ databases">
        <authorList>
            <person name="Meier V. D."/>
        </authorList>
    </citation>
    <scope>NUCLEOTIDE SEQUENCE</scope>
    <source>
        <strain evidence="2">AVDCRST_MAG87</strain>
    </source>
</reference>
<sequence>CPPDRQSYRCSSQPSWPDRLRARLSRRRRTTATSATMRSTLRWNASASWTCSLRSIFRPGRGRSCGRKPSRSSRPTTRPSTGRTTIVSLSPLA</sequence>
<protein>
    <submittedName>
        <fullName evidence="2">Uncharacterized protein</fullName>
    </submittedName>
</protein>